<keyword evidence="2" id="KW-0812">Transmembrane</keyword>
<reference evidence="3" key="1">
    <citation type="submission" date="2021-03" db="EMBL/GenBank/DDBJ databases">
        <title>Revisited historic fungal species revealed as producer of novel bioactive compounds through whole genome sequencing and comparative genomics.</title>
        <authorList>
            <person name="Vignolle G.A."/>
            <person name="Hochenegger N."/>
            <person name="Mach R.L."/>
            <person name="Mach-Aigner A.R."/>
            <person name="Javad Rahimi M."/>
            <person name="Salim K.A."/>
            <person name="Chan C.M."/>
            <person name="Lim L.B.L."/>
            <person name="Cai F."/>
            <person name="Druzhinina I.S."/>
            <person name="U'Ren J.M."/>
            <person name="Derntl C."/>
        </authorList>
    </citation>
    <scope>NUCLEOTIDE SEQUENCE</scope>
    <source>
        <strain evidence="3">TUCIM 5799</strain>
    </source>
</reference>
<feature type="region of interest" description="Disordered" evidence="1">
    <location>
        <begin position="53"/>
        <end position="108"/>
    </location>
</feature>
<keyword evidence="4" id="KW-1185">Reference proteome</keyword>
<evidence type="ECO:0000256" key="2">
    <source>
        <dbReference type="SAM" id="Phobius"/>
    </source>
</evidence>
<evidence type="ECO:0000313" key="4">
    <source>
        <dbReference type="Proteomes" id="UP000829685"/>
    </source>
</evidence>
<feature type="transmembrane region" description="Helical" evidence="2">
    <location>
        <begin position="120"/>
        <end position="143"/>
    </location>
</feature>
<dbReference type="EMBL" id="JAFIMR010000031">
    <property type="protein sequence ID" value="KAI1860413.1"/>
    <property type="molecule type" value="Genomic_DNA"/>
</dbReference>
<dbReference type="Proteomes" id="UP000829685">
    <property type="component" value="Unassembled WGS sequence"/>
</dbReference>
<dbReference type="OrthoDB" id="3499003at2759"/>
<dbReference type="AlphaFoldDB" id="A0A9P9WFC0"/>
<evidence type="ECO:0008006" key="5">
    <source>
        <dbReference type="Google" id="ProtNLM"/>
    </source>
</evidence>
<keyword evidence="2" id="KW-1133">Transmembrane helix</keyword>
<gene>
    <name evidence="3" type="ORF">JX265_009812</name>
</gene>
<protein>
    <recommendedName>
        <fullName evidence="5">Apple domain-containing protein</fullName>
    </recommendedName>
</protein>
<evidence type="ECO:0000256" key="1">
    <source>
        <dbReference type="SAM" id="MobiDB-lite"/>
    </source>
</evidence>
<comment type="caution">
    <text evidence="3">The sequence shown here is derived from an EMBL/GenBank/DDBJ whole genome shotgun (WGS) entry which is preliminary data.</text>
</comment>
<keyword evidence="2" id="KW-0472">Membrane</keyword>
<organism evidence="3 4">
    <name type="scientific">Neoarthrinium moseri</name>
    <dbReference type="NCBI Taxonomy" id="1658444"/>
    <lineage>
        <taxon>Eukaryota</taxon>
        <taxon>Fungi</taxon>
        <taxon>Dikarya</taxon>
        <taxon>Ascomycota</taxon>
        <taxon>Pezizomycotina</taxon>
        <taxon>Sordariomycetes</taxon>
        <taxon>Xylariomycetidae</taxon>
        <taxon>Amphisphaeriales</taxon>
        <taxon>Apiosporaceae</taxon>
        <taxon>Neoarthrinium</taxon>
    </lineage>
</organism>
<evidence type="ECO:0000313" key="3">
    <source>
        <dbReference type="EMBL" id="KAI1860413.1"/>
    </source>
</evidence>
<sequence>MKPYRSSTLQGQPLIPTAFPSEIRAAKEKDLHLQQDLKSRFELLNLKSPRFSFSSFSSPSVKQPAPVQHSWLRDPTPPATPDPEDARFRGGDGRFPIPPGGKNARDRYTGGRICGLQKRWFWALIAVAAVILLGMCIGIGVGVSQSNSSSSHNAGSGVSANSTASSSTSPSTTTTTTTSTSASPTATSIGGVDCPAGNGTTYNVPGSTAKFLHLCGVDYSGDNEAKDLKNVQTDSMADCMINCAGTSGCTGCGWGYIDGDSLYEHTCWMKTDLKTGHTSDSSWAFAILL</sequence>
<proteinExistence type="predicted"/>
<accession>A0A9P9WFC0</accession>
<feature type="region of interest" description="Disordered" evidence="1">
    <location>
        <begin position="147"/>
        <end position="186"/>
    </location>
</feature>
<name>A0A9P9WFC0_9PEZI</name>